<dbReference type="ExpressionAtlas" id="M8C7S9">
    <property type="expression patterns" value="baseline"/>
</dbReference>
<organism evidence="4">
    <name type="scientific">Aegilops tauschii</name>
    <name type="common">Tausch's goatgrass</name>
    <name type="synonym">Aegilops squarrosa</name>
    <dbReference type="NCBI Taxonomy" id="37682"/>
    <lineage>
        <taxon>Eukaryota</taxon>
        <taxon>Viridiplantae</taxon>
        <taxon>Streptophyta</taxon>
        <taxon>Embryophyta</taxon>
        <taxon>Tracheophyta</taxon>
        <taxon>Spermatophyta</taxon>
        <taxon>Magnoliopsida</taxon>
        <taxon>Liliopsida</taxon>
        <taxon>Poales</taxon>
        <taxon>Poaceae</taxon>
        <taxon>BOP clade</taxon>
        <taxon>Pooideae</taxon>
        <taxon>Triticodae</taxon>
        <taxon>Triticeae</taxon>
        <taxon>Triticinae</taxon>
        <taxon>Aegilops</taxon>
    </lineage>
</organism>
<dbReference type="InterPro" id="IPR025287">
    <property type="entry name" value="WAK_GUB"/>
</dbReference>
<dbReference type="GO" id="GO:0016020">
    <property type="term" value="C:membrane"/>
    <property type="evidence" value="ECO:0007669"/>
    <property type="project" value="UniProtKB-SubCell"/>
</dbReference>
<dbReference type="AlphaFoldDB" id="M8C7S9"/>
<accession>M8C7S9</accession>
<dbReference type="GO" id="GO:0030247">
    <property type="term" value="F:polysaccharide binding"/>
    <property type="evidence" value="ECO:0007669"/>
    <property type="project" value="InterPro"/>
</dbReference>
<evidence type="ECO:0000256" key="2">
    <source>
        <dbReference type="ARBA" id="ARBA00022729"/>
    </source>
</evidence>
<keyword evidence="2" id="KW-0732">Signal</keyword>
<name>M8C7S9_AEGTA</name>
<evidence type="ECO:0000313" key="4">
    <source>
        <dbReference type="EnsemblPlants" id="EMT30299"/>
    </source>
</evidence>
<evidence type="ECO:0000259" key="3">
    <source>
        <dbReference type="Pfam" id="PF13947"/>
    </source>
</evidence>
<comment type="subcellular location">
    <subcellularLocation>
        <location evidence="1">Membrane</location>
        <topology evidence="1">Single-pass membrane protein</topology>
    </subcellularLocation>
</comment>
<dbReference type="Pfam" id="PF13947">
    <property type="entry name" value="GUB_WAK_bind"/>
    <property type="match status" value="1"/>
</dbReference>
<reference evidence="4" key="1">
    <citation type="submission" date="2015-06" db="UniProtKB">
        <authorList>
            <consortium name="EnsemblPlants"/>
        </authorList>
    </citation>
    <scope>IDENTIFICATION</scope>
</reference>
<feature type="domain" description="Wall-associated receptor kinase galacturonan-binding" evidence="3">
    <location>
        <begin position="6"/>
        <end position="49"/>
    </location>
</feature>
<proteinExistence type="predicted"/>
<dbReference type="PANTHER" id="PTHR33491">
    <property type="entry name" value="OSJNBA0016N04.9 PROTEIN"/>
    <property type="match status" value="1"/>
</dbReference>
<dbReference type="EnsemblPlants" id="EMT30299">
    <property type="protein sequence ID" value="EMT30299"/>
    <property type="gene ID" value="F775_18823"/>
</dbReference>
<sequence length="221" mass="24241">MAHPGCQDKCGNMSIPFPFGIGPGCSLDYRYQVSCNGARAFLASTNTTYQKTSEARVFNATRFLLRSRSPPFRNKNDSAIPPSPIELVEIALPRNEAWAYGTVSSYCSKSAGEQVLNLQLTVVGPSITVLPINLSTKRNLLVGVGTSVEARLGSRMYMDTPSSDPWFYTSCTSYASTGSYTSATIGSRLVWLLRFPFGPIDDEAYPPSSHWPTLTPVLMMW</sequence>
<evidence type="ECO:0000256" key="1">
    <source>
        <dbReference type="ARBA" id="ARBA00004167"/>
    </source>
</evidence>
<protein>
    <recommendedName>
        <fullName evidence="3">Wall-associated receptor kinase galacturonan-binding domain-containing protein</fullName>
    </recommendedName>
</protein>